<evidence type="ECO:0000313" key="2">
    <source>
        <dbReference type="EMBL" id="KAF9519933.1"/>
    </source>
</evidence>
<evidence type="ECO:0000313" key="3">
    <source>
        <dbReference type="Proteomes" id="UP000886523"/>
    </source>
</evidence>
<feature type="region of interest" description="Disordered" evidence="1">
    <location>
        <begin position="202"/>
        <end position="240"/>
    </location>
</feature>
<gene>
    <name evidence="2" type="ORF">BS47DRAFT_1009050</name>
</gene>
<protein>
    <submittedName>
        <fullName evidence="2">Uncharacterized protein</fullName>
    </submittedName>
</protein>
<accession>A0A9P6B900</accession>
<name>A0A9P6B900_9AGAM</name>
<proteinExistence type="predicted"/>
<evidence type="ECO:0000256" key="1">
    <source>
        <dbReference type="SAM" id="MobiDB-lite"/>
    </source>
</evidence>
<keyword evidence="3" id="KW-1185">Reference proteome</keyword>
<reference evidence="2" key="1">
    <citation type="journal article" date="2020" name="Nat. Commun.">
        <title>Large-scale genome sequencing of mycorrhizal fungi provides insights into the early evolution of symbiotic traits.</title>
        <authorList>
            <person name="Miyauchi S."/>
            <person name="Kiss E."/>
            <person name="Kuo A."/>
            <person name="Drula E."/>
            <person name="Kohler A."/>
            <person name="Sanchez-Garcia M."/>
            <person name="Morin E."/>
            <person name="Andreopoulos B."/>
            <person name="Barry K.W."/>
            <person name="Bonito G."/>
            <person name="Buee M."/>
            <person name="Carver A."/>
            <person name="Chen C."/>
            <person name="Cichocki N."/>
            <person name="Clum A."/>
            <person name="Culley D."/>
            <person name="Crous P.W."/>
            <person name="Fauchery L."/>
            <person name="Girlanda M."/>
            <person name="Hayes R.D."/>
            <person name="Keri Z."/>
            <person name="LaButti K."/>
            <person name="Lipzen A."/>
            <person name="Lombard V."/>
            <person name="Magnuson J."/>
            <person name="Maillard F."/>
            <person name="Murat C."/>
            <person name="Nolan M."/>
            <person name="Ohm R.A."/>
            <person name="Pangilinan J."/>
            <person name="Pereira M.F."/>
            <person name="Perotto S."/>
            <person name="Peter M."/>
            <person name="Pfister S."/>
            <person name="Riley R."/>
            <person name="Sitrit Y."/>
            <person name="Stielow J.B."/>
            <person name="Szollosi G."/>
            <person name="Zifcakova L."/>
            <person name="Stursova M."/>
            <person name="Spatafora J.W."/>
            <person name="Tedersoo L."/>
            <person name="Vaario L.M."/>
            <person name="Yamada A."/>
            <person name="Yan M."/>
            <person name="Wang P."/>
            <person name="Xu J."/>
            <person name="Bruns T."/>
            <person name="Baldrian P."/>
            <person name="Vilgalys R."/>
            <person name="Dunand C."/>
            <person name="Henrissat B."/>
            <person name="Grigoriev I.V."/>
            <person name="Hibbett D."/>
            <person name="Nagy L.G."/>
            <person name="Martin F.M."/>
        </authorList>
    </citation>
    <scope>NUCLEOTIDE SEQUENCE</scope>
    <source>
        <strain evidence="2">UP504</strain>
    </source>
</reference>
<dbReference type="OrthoDB" id="3230530at2759"/>
<feature type="compositionally biased region" description="Pro residues" evidence="1">
    <location>
        <begin position="216"/>
        <end position="226"/>
    </location>
</feature>
<sequence length="373" mass="40948">MVSLSLVQPKAGNTAVKFWPHTGHLGLTPVVLGGYVRVRPDFDGSQRSLLASAVTISLRCYEARLGRLGILRTNVLFDHSQTLWSSTSHPYEELPQTDWPFSIILPPSAAGGQSSCHFQTYRVYWRIEATIHHAAAPGIGKLHTKHHDVALIRHESSPIASPSPSPIIVQHPLVHSFSVQCVTPSKLAISLKRVIELYDDNNASPSSPVSTSPNRLHPPTPSPPPCHRQLSPYDSPVNATSRCQIRDDDTQITLSDMEFEDDETTNTLVTDDADSLQPLSPSTIPVASKSSRHLLLQELSSFPRSPIPTSESPWRAHDQFGAVGDTYSQQVTMHIPAPKSKSHWAVGQSMQTAMARVKFVLSCKRSTSSLSTR</sequence>
<dbReference type="AlphaFoldDB" id="A0A9P6B900"/>
<organism evidence="2 3">
    <name type="scientific">Hydnum rufescens UP504</name>
    <dbReference type="NCBI Taxonomy" id="1448309"/>
    <lineage>
        <taxon>Eukaryota</taxon>
        <taxon>Fungi</taxon>
        <taxon>Dikarya</taxon>
        <taxon>Basidiomycota</taxon>
        <taxon>Agaricomycotina</taxon>
        <taxon>Agaricomycetes</taxon>
        <taxon>Cantharellales</taxon>
        <taxon>Hydnaceae</taxon>
        <taxon>Hydnum</taxon>
    </lineage>
</organism>
<feature type="compositionally biased region" description="Polar residues" evidence="1">
    <location>
        <begin position="202"/>
        <end position="214"/>
    </location>
</feature>
<dbReference type="EMBL" id="MU128915">
    <property type="protein sequence ID" value="KAF9519933.1"/>
    <property type="molecule type" value="Genomic_DNA"/>
</dbReference>
<comment type="caution">
    <text evidence="2">The sequence shown here is derived from an EMBL/GenBank/DDBJ whole genome shotgun (WGS) entry which is preliminary data.</text>
</comment>
<dbReference type="Proteomes" id="UP000886523">
    <property type="component" value="Unassembled WGS sequence"/>
</dbReference>